<evidence type="ECO:0000256" key="9">
    <source>
        <dbReference type="SAM" id="MobiDB-lite"/>
    </source>
</evidence>
<dbReference type="AlphaFoldDB" id="F0VDK4"/>
<dbReference type="PANTHER" id="PTHR45973:SF9">
    <property type="entry name" value="LEUCINE-RICH REPEAT-CONTAINING PROTEIN 46"/>
    <property type="match status" value="1"/>
</dbReference>
<protein>
    <submittedName>
        <fullName evidence="12">Leucine rich repeat protein, putative</fullName>
    </submittedName>
    <submittedName>
        <fullName evidence="11">Putative leucine rich repeat protein</fullName>
    </submittedName>
</protein>
<reference evidence="13" key="3">
    <citation type="journal article" date="2012" name="PLoS Pathog.">
        <title>Comparative genomics of the apicomplexan parasites Toxoplasma gondii and Neospora caninum: Coccidia differing in host range and transmission strategy.</title>
        <authorList>
            <person name="Reid A.J."/>
            <person name="Vermont S.J."/>
            <person name="Cotton J.A."/>
            <person name="Harris D."/>
            <person name="Hill-Cawthorne G.A."/>
            <person name="Konen-Waisman S."/>
            <person name="Latham S.M."/>
            <person name="Mourier T."/>
            <person name="Norton R."/>
            <person name="Quail M.A."/>
            <person name="Sanders M."/>
            <person name="Shanmugam D."/>
            <person name="Sohal A."/>
            <person name="Wasmuth J.D."/>
            <person name="Brunk B."/>
            <person name="Grigg M.E."/>
            <person name="Howard J.C."/>
            <person name="Parkinson J."/>
            <person name="Roos D.S."/>
            <person name="Trees A.J."/>
            <person name="Berriman M."/>
            <person name="Pain A."/>
            <person name="Wastling J.M."/>
        </authorList>
    </citation>
    <scope>NUCLEOTIDE SEQUENCE [LARGE SCALE GENOMIC DNA]</scope>
    <source>
        <strain evidence="13">Liverpool</strain>
    </source>
</reference>
<evidence type="ECO:0000313" key="13">
    <source>
        <dbReference type="Proteomes" id="UP000007494"/>
    </source>
</evidence>
<feature type="region of interest" description="Disordered" evidence="9">
    <location>
        <begin position="390"/>
        <end position="425"/>
    </location>
</feature>
<sequence>MRITEQLLRQRSEHNDGILSELEEVALHQFEIEKLENVDKLCKNLKILLLQNNIIEKIENVQRLKALEYLNLALNNITKAENLAGCESLKKLDLTVNFIGVTDLEESVLNLQDNEKLEDLYLMGNPCTEWENWRLFVVAHLPQLRQLDGKVITPRERIEAARRLPSLKTELKEKIKEQQSKPQKEASSTAYTTENRKKMYLEMAREREEKERKANEGKKKAGRYRFSLDQSSEPDKIVLELEAPRYLCTSAIDVDVNPNYVRCTIKNKVTQLRLPAEVRVEDSRVQRSKATGHLRIEMPLVEPPPSALRKKKGAVSPIYDRDDEKSQMASKRGSSHSTKGSTSDSVSIKEMLDVTGKATQFMSENARAAFSAERELRELSERKTVAAIGGSDDQCGEASEGNTAGELPRNGVAKRGKENHAEAENSVRALCCTAADVEEKRTADDDALPELETVY</sequence>
<comment type="subcellular location">
    <subcellularLocation>
        <location evidence="1">Cell projection</location>
        <location evidence="1">Cilium</location>
    </subcellularLocation>
    <subcellularLocation>
        <location evidence="2">Cytoplasm</location>
    </subcellularLocation>
</comment>
<evidence type="ECO:0000256" key="5">
    <source>
        <dbReference type="ARBA" id="ARBA00022737"/>
    </source>
</evidence>
<dbReference type="eggNOG" id="KOG0531">
    <property type="taxonomic scope" value="Eukaryota"/>
</dbReference>
<keyword evidence="6" id="KW-0969">Cilium</keyword>
<dbReference type="GO" id="GO:0005929">
    <property type="term" value="C:cilium"/>
    <property type="evidence" value="ECO:0007669"/>
    <property type="project" value="UniProtKB-SubCell"/>
</dbReference>
<dbReference type="EMBL" id="LN714480">
    <property type="protein sequence ID" value="CEL65756.1"/>
    <property type="molecule type" value="Genomic_DNA"/>
</dbReference>
<evidence type="ECO:0000256" key="3">
    <source>
        <dbReference type="ARBA" id="ARBA00022490"/>
    </source>
</evidence>
<dbReference type="InterPro" id="IPR056496">
    <property type="entry name" value="CS_DNAAF11_C"/>
</dbReference>
<evidence type="ECO:0000256" key="2">
    <source>
        <dbReference type="ARBA" id="ARBA00004496"/>
    </source>
</evidence>
<dbReference type="EMBL" id="FR823387">
    <property type="protein sequence ID" value="CBZ51797.1"/>
    <property type="molecule type" value="Genomic_DNA"/>
</dbReference>
<dbReference type="PANTHER" id="PTHR45973">
    <property type="entry name" value="PROTEIN PHOSPHATASE 1 REGULATORY SUBUNIT SDS22-RELATED"/>
    <property type="match status" value="1"/>
</dbReference>
<dbReference type="Gene3D" id="3.80.10.10">
    <property type="entry name" value="Ribonuclease Inhibitor"/>
    <property type="match status" value="1"/>
</dbReference>
<dbReference type="Proteomes" id="UP000007494">
    <property type="component" value="Chromosome VI"/>
</dbReference>
<dbReference type="InterPro" id="IPR050576">
    <property type="entry name" value="Cilia_flagella_integrity"/>
</dbReference>
<name>F0VDK4_NEOCL</name>
<reference evidence="12" key="4">
    <citation type="journal article" date="2015" name="PLoS ONE">
        <title>Comprehensive Evaluation of Toxoplasma gondii VEG and Neospora caninum LIV Genomes with Tachyzoite Stage Transcriptome and Proteome Defines Novel Transcript Features.</title>
        <authorList>
            <person name="Ramaprasad A."/>
            <person name="Mourier T."/>
            <person name="Naeem R."/>
            <person name="Malas T.B."/>
            <person name="Moussa E."/>
            <person name="Panigrahi A."/>
            <person name="Vermont S.J."/>
            <person name="Otto T.D."/>
            <person name="Wastling J."/>
            <person name="Pain A."/>
        </authorList>
    </citation>
    <scope>NUCLEOTIDE SEQUENCE</scope>
    <source>
        <strain evidence="12">Liverpool</strain>
    </source>
</reference>
<keyword evidence="3" id="KW-0963">Cytoplasm</keyword>
<keyword evidence="4" id="KW-0433">Leucine-rich repeat</keyword>
<dbReference type="InterPro" id="IPR001611">
    <property type="entry name" value="Leu-rich_rpt"/>
</dbReference>
<dbReference type="InterPro" id="IPR032675">
    <property type="entry name" value="LRR_dom_sf"/>
</dbReference>
<dbReference type="SMART" id="SM00365">
    <property type="entry name" value="LRR_SD22"/>
    <property type="match status" value="4"/>
</dbReference>
<dbReference type="InParanoid" id="F0VDK4"/>
<evidence type="ECO:0000313" key="11">
    <source>
        <dbReference type="EMBL" id="CBZ51797.1"/>
    </source>
</evidence>
<dbReference type="RefSeq" id="XP_003881830.1">
    <property type="nucleotide sequence ID" value="XM_003881781.1"/>
</dbReference>
<feature type="compositionally biased region" description="Basic and acidic residues" evidence="9">
    <location>
        <begin position="415"/>
        <end position="425"/>
    </location>
</feature>
<organism evidence="11 13">
    <name type="scientific">Neospora caninum (strain Liverpool)</name>
    <dbReference type="NCBI Taxonomy" id="572307"/>
    <lineage>
        <taxon>Eukaryota</taxon>
        <taxon>Sar</taxon>
        <taxon>Alveolata</taxon>
        <taxon>Apicomplexa</taxon>
        <taxon>Conoidasida</taxon>
        <taxon>Coccidia</taxon>
        <taxon>Eucoccidiorida</taxon>
        <taxon>Eimeriorina</taxon>
        <taxon>Sarcocystidae</taxon>
        <taxon>Neospora</taxon>
    </lineage>
</organism>
<keyword evidence="13" id="KW-1185">Reference proteome</keyword>
<evidence type="ECO:0000256" key="1">
    <source>
        <dbReference type="ARBA" id="ARBA00004138"/>
    </source>
</evidence>
<dbReference type="OrthoDB" id="10250990at2759"/>
<dbReference type="GeneID" id="13444348"/>
<dbReference type="SUPFAM" id="SSF52058">
    <property type="entry name" value="L domain-like"/>
    <property type="match status" value="1"/>
</dbReference>
<dbReference type="Pfam" id="PF23602">
    <property type="entry name" value="CS_DNAAF11_C"/>
    <property type="match status" value="1"/>
</dbReference>
<feature type="domain" description="Dynein axonemal assembly factor 11-like CS" evidence="10">
    <location>
        <begin position="173"/>
        <end position="299"/>
    </location>
</feature>
<evidence type="ECO:0000256" key="7">
    <source>
        <dbReference type="ARBA" id="ARBA00023273"/>
    </source>
</evidence>
<evidence type="ECO:0000256" key="6">
    <source>
        <dbReference type="ARBA" id="ARBA00023069"/>
    </source>
</evidence>
<evidence type="ECO:0000313" key="12">
    <source>
        <dbReference type="EMBL" id="CEL65756.1"/>
    </source>
</evidence>
<evidence type="ECO:0000259" key="10">
    <source>
        <dbReference type="Pfam" id="PF23602"/>
    </source>
</evidence>
<dbReference type="Pfam" id="PF14580">
    <property type="entry name" value="LRR_9"/>
    <property type="match status" value="1"/>
</dbReference>
<reference evidence="11" key="2">
    <citation type="submission" date="2011-03" db="EMBL/GenBank/DDBJ databases">
        <title>Comparative genomics and transcriptomics of Neospora caninum and Toxoplasma gondii.</title>
        <authorList>
            <person name="Reid A.J."/>
            <person name="Sohal A."/>
            <person name="Harris D."/>
            <person name="Quail M."/>
            <person name="Sanders M."/>
            <person name="Berriman M."/>
            <person name="Wastling J.M."/>
            <person name="Pain A."/>
        </authorList>
    </citation>
    <scope>NUCLEOTIDE SEQUENCE</scope>
    <source>
        <strain evidence="11">Liverpool</strain>
    </source>
</reference>
<keyword evidence="7" id="KW-0966">Cell projection</keyword>
<feature type="compositionally biased region" description="Basic and acidic residues" evidence="9">
    <location>
        <begin position="174"/>
        <end position="184"/>
    </location>
</feature>
<gene>
    <name evidence="12" type="ORF">BN1204_015890</name>
    <name evidence="11" type="ORF">NCLIV_015890</name>
</gene>
<evidence type="ECO:0000256" key="8">
    <source>
        <dbReference type="ARBA" id="ARBA00049982"/>
    </source>
</evidence>
<evidence type="ECO:0000256" key="4">
    <source>
        <dbReference type="ARBA" id="ARBA00022614"/>
    </source>
</evidence>
<keyword evidence="5" id="KW-0677">Repeat</keyword>
<feature type="compositionally biased region" description="Low complexity" evidence="9">
    <location>
        <begin position="330"/>
        <end position="346"/>
    </location>
</feature>
<dbReference type="OMA" id="WREYLIT"/>
<comment type="similarity">
    <text evidence="8">Belongs to the tilB family.</text>
</comment>
<feature type="region of interest" description="Disordered" evidence="9">
    <location>
        <begin position="174"/>
        <end position="196"/>
    </location>
</feature>
<dbReference type="PROSITE" id="PS51450">
    <property type="entry name" value="LRR"/>
    <property type="match status" value="2"/>
</dbReference>
<proteinExistence type="inferred from homology"/>
<dbReference type="FunFam" id="3.80.10.10:FF:000052">
    <property type="entry name" value="Leucine rich repeat containing 6"/>
    <property type="match status" value="1"/>
</dbReference>
<accession>F0VDK4</accession>
<reference evidence="11" key="1">
    <citation type="submission" date="2011-02" db="EMBL/GenBank/DDBJ databases">
        <authorList>
            <person name="Aslett M."/>
        </authorList>
    </citation>
    <scope>NUCLEOTIDE SEQUENCE</scope>
    <source>
        <strain evidence="11">Liverpool</strain>
    </source>
</reference>
<dbReference type="VEuPathDB" id="ToxoDB:NCLIV_015890"/>
<feature type="region of interest" description="Disordered" evidence="9">
    <location>
        <begin position="303"/>
        <end position="346"/>
    </location>
</feature>
<dbReference type="GO" id="GO:0005737">
    <property type="term" value="C:cytoplasm"/>
    <property type="evidence" value="ECO:0007669"/>
    <property type="project" value="UniProtKB-SubCell"/>
</dbReference>